<keyword evidence="1" id="KW-1133">Transmembrane helix</keyword>
<dbReference type="RefSeq" id="XP_056762548.1">
    <property type="nucleotide sequence ID" value="XM_056913699.1"/>
</dbReference>
<gene>
    <name evidence="2" type="ORF">N7458_010317</name>
</gene>
<evidence type="ECO:0008006" key="4">
    <source>
        <dbReference type="Google" id="ProtNLM"/>
    </source>
</evidence>
<evidence type="ECO:0000256" key="1">
    <source>
        <dbReference type="SAM" id="Phobius"/>
    </source>
</evidence>
<proteinExistence type="predicted"/>
<name>A0AAD6FZS6_9EURO</name>
<protein>
    <recommendedName>
        <fullName evidence="4">P-loop containing nucleoside triphosphate hydrolase protein</fullName>
    </recommendedName>
</protein>
<dbReference type="EMBL" id="JAPVEA010000008">
    <property type="protein sequence ID" value="KAJ5439319.1"/>
    <property type="molecule type" value="Genomic_DNA"/>
</dbReference>
<dbReference type="Gene3D" id="3.40.50.300">
    <property type="entry name" value="P-loop containing nucleotide triphosphate hydrolases"/>
    <property type="match status" value="1"/>
</dbReference>
<dbReference type="GeneID" id="81603942"/>
<evidence type="ECO:0000313" key="3">
    <source>
        <dbReference type="Proteomes" id="UP001213681"/>
    </source>
</evidence>
<keyword evidence="3" id="KW-1185">Reference proteome</keyword>
<keyword evidence="1" id="KW-0812">Transmembrane</keyword>
<reference evidence="2" key="1">
    <citation type="submission" date="2022-12" db="EMBL/GenBank/DDBJ databases">
        <authorList>
            <person name="Petersen C."/>
        </authorList>
    </citation>
    <scope>NUCLEOTIDE SEQUENCE</scope>
    <source>
        <strain evidence="2">IBT 16125</strain>
    </source>
</reference>
<reference evidence="2" key="2">
    <citation type="journal article" date="2023" name="IMA Fungus">
        <title>Comparative genomic study of the Penicillium genus elucidates a diverse pangenome and 15 lateral gene transfer events.</title>
        <authorList>
            <person name="Petersen C."/>
            <person name="Sorensen T."/>
            <person name="Nielsen M.R."/>
            <person name="Sondergaard T.E."/>
            <person name="Sorensen J.L."/>
            <person name="Fitzpatrick D.A."/>
            <person name="Frisvad J.C."/>
            <person name="Nielsen K.L."/>
        </authorList>
    </citation>
    <scope>NUCLEOTIDE SEQUENCE</scope>
    <source>
        <strain evidence="2">IBT 16125</strain>
    </source>
</reference>
<dbReference type="Proteomes" id="UP001213681">
    <property type="component" value="Unassembled WGS sequence"/>
</dbReference>
<feature type="transmembrane region" description="Helical" evidence="1">
    <location>
        <begin position="256"/>
        <end position="276"/>
    </location>
</feature>
<evidence type="ECO:0000313" key="2">
    <source>
        <dbReference type="EMBL" id="KAJ5439319.1"/>
    </source>
</evidence>
<organism evidence="2 3">
    <name type="scientific">Penicillium daleae</name>
    <dbReference type="NCBI Taxonomy" id="63821"/>
    <lineage>
        <taxon>Eukaryota</taxon>
        <taxon>Fungi</taxon>
        <taxon>Dikarya</taxon>
        <taxon>Ascomycota</taxon>
        <taxon>Pezizomycotina</taxon>
        <taxon>Eurotiomycetes</taxon>
        <taxon>Eurotiomycetidae</taxon>
        <taxon>Eurotiales</taxon>
        <taxon>Aspergillaceae</taxon>
        <taxon>Penicillium</taxon>
    </lineage>
</organism>
<sequence length="290" mass="32651">MSRHIDQAPAPAKVRPVKVVVASPSRSGTMSMFNAMNILGFKSYHFSECVLNNGLPHLRFFNEALTAQFNRLSGIRRYNKADFDKWMAEYDCIVEIPSYMGKDLLEAYAEDPDVKFILTERQPEKWAKSVNNSAGDLVQMSERFPMNIVKHFDPLLSEFMRVTALIYGGLAAGTRPGHPDNERELYAYYNDYIKLAKDVIPADRLHVITLENGVDWEDICPFLGLPVPDEPYPIPNDPANFKKLVDGFMKPRMTAALLRLSAVALPTLGVVGWASFQYGPSLLASLKEMI</sequence>
<keyword evidence="1" id="KW-0472">Membrane</keyword>
<comment type="caution">
    <text evidence="2">The sequence shown here is derived from an EMBL/GenBank/DDBJ whole genome shotgun (WGS) entry which is preliminary data.</text>
</comment>
<accession>A0AAD6FZS6</accession>
<dbReference type="Pfam" id="PF17784">
    <property type="entry name" value="Sulfotransfer_4"/>
    <property type="match status" value="1"/>
</dbReference>
<dbReference type="AlphaFoldDB" id="A0AAD6FZS6"/>
<dbReference type="PANTHER" id="PTHR36978">
    <property type="entry name" value="P-LOOP CONTAINING NUCLEOTIDE TRIPHOSPHATE HYDROLASE"/>
    <property type="match status" value="1"/>
</dbReference>
<dbReference type="PANTHER" id="PTHR36978:SF4">
    <property type="entry name" value="P-LOOP CONTAINING NUCLEOSIDE TRIPHOSPHATE HYDROLASE PROTEIN"/>
    <property type="match status" value="1"/>
</dbReference>
<dbReference type="InterPro" id="IPR027417">
    <property type="entry name" value="P-loop_NTPase"/>
</dbReference>
<dbReference type="InterPro" id="IPR040632">
    <property type="entry name" value="Sulfotransfer_4"/>
</dbReference>
<dbReference type="SUPFAM" id="SSF52540">
    <property type="entry name" value="P-loop containing nucleoside triphosphate hydrolases"/>
    <property type="match status" value="1"/>
</dbReference>